<gene>
    <name evidence="1" type="ORF">MNB_SV-5-1584</name>
</gene>
<evidence type="ECO:0000313" key="1">
    <source>
        <dbReference type="EMBL" id="SFZ98601.1"/>
    </source>
</evidence>
<dbReference type="PROSITE" id="PS51257">
    <property type="entry name" value="PROKAR_LIPOPROTEIN"/>
    <property type="match status" value="1"/>
</dbReference>
<organism evidence="1">
    <name type="scientific">hydrothermal vent metagenome</name>
    <dbReference type="NCBI Taxonomy" id="652676"/>
    <lineage>
        <taxon>unclassified sequences</taxon>
        <taxon>metagenomes</taxon>
        <taxon>ecological metagenomes</taxon>
    </lineage>
</organism>
<dbReference type="AlphaFoldDB" id="A0A1W1EF09"/>
<evidence type="ECO:0008006" key="2">
    <source>
        <dbReference type="Google" id="ProtNLM"/>
    </source>
</evidence>
<sequence length="68" mass="7518">MKTTTIAILLFSIFFLSACATPNAVEKDSAVAWESTKKTSGEVWDETKKVSNEAWHSTKKTIHEATAE</sequence>
<accession>A0A1W1EF09</accession>
<reference evidence="1" key="1">
    <citation type="submission" date="2016-10" db="EMBL/GenBank/DDBJ databases">
        <authorList>
            <person name="de Groot N.N."/>
        </authorList>
    </citation>
    <scope>NUCLEOTIDE SEQUENCE</scope>
</reference>
<proteinExistence type="predicted"/>
<protein>
    <recommendedName>
        <fullName evidence="2">Entericidin EcnAB</fullName>
    </recommendedName>
</protein>
<dbReference type="EMBL" id="FPKX01000055">
    <property type="protein sequence ID" value="SFZ98601.1"/>
    <property type="molecule type" value="Genomic_DNA"/>
</dbReference>
<name>A0A1W1EF09_9ZZZZ</name>